<accession>A0A6C0CVF2</accession>
<sequence length="217" mass="23890">MSCLGKNYNPFPTKEWYRFENQCVYNTQSLGSVLQNKKLAEEISVLNKGNILQYKKNSSNLTKKQVYAQIARGMWTNRTTSWATQSQTYTNPNTKSLKRVNYTEIIVNPVTASGNVITADGIICPATNLTPDLDATIVIPDGGSLICNITENQCTGQVYKVTQKNNCNPLSASDVPGPTTAALCYNSALPTYYPKVKRTYGTAGDKWPQGAKLIFPA</sequence>
<dbReference type="AlphaFoldDB" id="A0A6C0CVF2"/>
<dbReference type="EMBL" id="MN739491">
    <property type="protein sequence ID" value="QHT08203.1"/>
    <property type="molecule type" value="Genomic_DNA"/>
</dbReference>
<reference evidence="1" key="1">
    <citation type="journal article" date="2020" name="Nature">
        <title>Giant virus diversity and host interactions through global metagenomics.</title>
        <authorList>
            <person name="Schulz F."/>
            <person name="Roux S."/>
            <person name="Paez-Espino D."/>
            <person name="Jungbluth S."/>
            <person name="Walsh D.A."/>
            <person name="Denef V.J."/>
            <person name="McMahon K.D."/>
            <person name="Konstantinidis K.T."/>
            <person name="Eloe-Fadrosh E.A."/>
            <person name="Kyrpides N.C."/>
            <person name="Woyke T."/>
        </authorList>
    </citation>
    <scope>NUCLEOTIDE SEQUENCE</scope>
    <source>
        <strain evidence="1">GVMAG-M-3300022752-39</strain>
    </source>
</reference>
<protein>
    <submittedName>
        <fullName evidence="1">Uncharacterized protein</fullName>
    </submittedName>
</protein>
<organism evidence="1">
    <name type="scientific">viral metagenome</name>
    <dbReference type="NCBI Taxonomy" id="1070528"/>
    <lineage>
        <taxon>unclassified sequences</taxon>
        <taxon>metagenomes</taxon>
        <taxon>organismal metagenomes</taxon>
    </lineage>
</organism>
<name>A0A6C0CVF2_9ZZZZ</name>
<proteinExistence type="predicted"/>
<evidence type="ECO:0000313" key="1">
    <source>
        <dbReference type="EMBL" id="QHT08203.1"/>
    </source>
</evidence>